<gene>
    <name evidence="1" type="ORF">C1SCF055_LOCUS43146</name>
</gene>
<reference evidence="2 3" key="2">
    <citation type="submission" date="2024-05" db="EMBL/GenBank/DDBJ databases">
        <authorList>
            <person name="Chen Y."/>
            <person name="Shah S."/>
            <person name="Dougan E. K."/>
            <person name="Thang M."/>
            <person name="Chan C."/>
        </authorList>
    </citation>
    <scope>NUCLEOTIDE SEQUENCE [LARGE SCALE GENOMIC DNA]</scope>
</reference>
<dbReference type="Proteomes" id="UP001152797">
    <property type="component" value="Unassembled WGS sequence"/>
</dbReference>
<dbReference type="EMBL" id="CAMXCT030006702">
    <property type="protein sequence ID" value="CAL4805906.1"/>
    <property type="molecule type" value="Genomic_DNA"/>
</dbReference>
<comment type="caution">
    <text evidence="1">The sequence shown here is derived from an EMBL/GenBank/DDBJ whole genome shotgun (WGS) entry which is preliminary data.</text>
</comment>
<organism evidence="1">
    <name type="scientific">Cladocopium goreaui</name>
    <dbReference type="NCBI Taxonomy" id="2562237"/>
    <lineage>
        <taxon>Eukaryota</taxon>
        <taxon>Sar</taxon>
        <taxon>Alveolata</taxon>
        <taxon>Dinophyceae</taxon>
        <taxon>Suessiales</taxon>
        <taxon>Symbiodiniaceae</taxon>
        <taxon>Cladocopium</taxon>
    </lineage>
</organism>
<dbReference type="AlphaFoldDB" id="A0A9P1M3S6"/>
<proteinExistence type="predicted"/>
<reference evidence="1" key="1">
    <citation type="submission" date="2022-10" db="EMBL/GenBank/DDBJ databases">
        <authorList>
            <person name="Chen Y."/>
            <person name="Dougan E. K."/>
            <person name="Chan C."/>
            <person name="Rhodes N."/>
            <person name="Thang M."/>
        </authorList>
    </citation>
    <scope>NUCLEOTIDE SEQUENCE</scope>
</reference>
<evidence type="ECO:0000313" key="3">
    <source>
        <dbReference type="Proteomes" id="UP001152797"/>
    </source>
</evidence>
<evidence type="ECO:0000313" key="1">
    <source>
        <dbReference type="EMBL" id="CAI4018594.1"/>
    </source>
</evidence>
<dbReference type="EMBL" id="CAMXCT020006702">
    <property type="protein sequence ID" value="CAL1171969.1"/>
    <property type="molecule type" value="Genomic_DNA"/>
</dbReference>
<accession>A0A9P1M3S6</accession>
<name>A0A9P1M3S6_9DINO</name>
<protein>
    <submittedName>
        <fullName evidence="1">Uncharacterized protein</fullName>
    </submittedName>
</protein>
<keyword evidence="3" id="KW-1185">Reference proteome</keyword>
<evidence type="ECO:0000313" key="2">
    <source>
        <dbReference type="EMBL" id="CAL4805906.1"/>
    </source>
</evidence>
<sequence length="141" mass="15863">MQKYSLDSLGEFLVEMLPGFPEAGCPERMKVKEVKAVDYATFALLAAWDNSITVMENSLNFFQMLVEKLIAKEDELQISGYHESLLMCVIARNGSANLTCRSLKEVQAENTKQQRVSTPKYVERLALADMAQAMSLPPQRL</sequence>
<dbReference type="EMBL" id="CAMXCT010006702">
    <property type="protein sequence ID" value="CAI4018594.1"/>
    <property type="molecule type" value="Genomic_DNA"/>
</dbReference>